<dbReference type="VEuPathDB" id="VectorBase:GPPI005916"/>
<dbReference type="EMBL" id="JXJN01002437">
    <property type="status" value="NOT_ANNOTATED_CDS"/>
    <property type="molecule type" value="Genomic_DNA"/>
</dbReference>
<protein>
    <submittedName>
        <fullName evidence="1">Uncharacterized protein</fullName>
    </submittedName>
</protein>
<keyword evidence="2" id="KW-1185">Reference proteome</keyword>
<dbReference type="EMBL" id="JXJN01002438">
    <property type="status" value="NOT_ANNOTATED_CDS"/>
    <property type="molecule type" value="Genomic_DNA"/>
</dbReference>
<evidence type="ECO:0000313" key="2">
    <source>
        <dbReference type="Proteomes" id="UP000092460"/>
    </source>
</evidence>
<sequence length="72" mass="8626">MRSLVSVRLQMYYTIYVTYLHLQPLASFTCKHLLREKMRSYRMQQDCYSAIIIKPVCRFNDEKLVAFLVKSS</sequence>
<reference evidence="2" key="1">
    <citation type="submission" date="2015-01" db="EMBL/GenBank/DDBJ databases">
        <authorList>
            <person name="Aksoy S."/>
            <person name="Warren W."/>
            <person name="Wilson R.K."/>
        </authorList>
    </citation>
    <scope>NUCLEOTIDE SEQUENCE [LARGE SCALE GENOMIC DNA]</scope>
    <source>
        <strain evidence="2">IAEA</strain>
    </source>
</reference>
<evidence type="ECO:0000313" key="1">
    <source>
        <dbReference type="EnsemblMetazoa" id="GPPI005916-PA"/>
    </source>
</evidence>
<dbReference type="AlphaFoldDB" id="A0A1B0ARH9"/>
<dbReference type="Proteomes" id="UP000092460">
    <property type="component" value="Unassembled WGS sequence"/>
</dbReference>
<name>A0A1B0ARH9_9MUSC</name>
<accession>A0A1B0ARH9</accession>
<reference evidence="1" key="2">
    <citation type="submission" date="2020-05" db="UniProtKB">
        <authorList>
            <consortium name="EnsemblMetazoa"/>
        </authorList>
    </citation>
    <scope>IDENTIFICATION</scope>
    <source>
        <strain evidence="1">IAEA</strain>
    </source>
</reference>
<proteinExistence type="predicted"/>
<dbReference type="EnsemblMetazoa" id="GPPI005916-RA">
    <property type="protein sequence ID" value="GPPI005916-PA"/>
    <property type="gene ID" value="GPPI005916"/>
</dbReference>
<organism evidence="1 2">
    <name type="scientific">Glossina palpalis gambiensis</name>
    <dbReference type="NCBI Taxonomy" id="67801"/>
    <lineage>
        <taxon>Eukaryota</taxon>
        <taxon>Metazoa</taxon>
        <taxon>Ecdysozoa</taxon>
        <taxon>Arthropoda</taxon>
        <taxon>Hexapoda</taxon>
        <taxon>Insecta</taxon>
        <taxon>Pterygota</taxon>
        <taxon>Neoptera</taxon>
        <taxon>Endopterygota</taxon>
        <taxon>Diptera</taxon>
        <taxon>Brachycera</taxon>
        <taxon>Muscomorpha</taxon>
        <taxon>Hippoboscoidea</taxon>
        <taxon>Glossinidae</taxon>
        <taxon>Glossina</taxon>
    </lineage>
</organism>